<dbReference type="PANTHER" id="PTHR10000">
    <property type="entry name" value="PHOSPHOSERINE PHOSPHATASE"/>
    <property type="match status" value="1"/>
</dbReference>
<sequence>MGNGLISALIFDVDGSIMPQGGPIDPKVAEFFRRLQTAGLKMGPATGKNADYCRGLACGIGVVWDYIIAETGAQFLELISANPPSFRQRKLQGVDDDLSRFLDIIDYKQFGRTFRFYDRDENFRPELKEGILTLFPAGSEIDVTLPWVSYFEGIVKHFRLSLNIQRHSDGCIDVVPKVVSKALGIRNVCDLYGIGERNILTVADGKNDDQLVEGRLNAIVVGNGNQSLKDAARAIGGYVAGAPCGDGFIEGMKYFNTLGYFEPKVAEEILHF</sequence>
<dbReference type="InterPro" id="IPR036412">
    <property type="entry name" value="HAD-like_sf"/>
</dbReference>
<dbReference type="PANTHER" id="PTHR10000:SF8">
    <property type="entry name" value="HAD SUPERFAMILY HYDROLASE-LIKE, TYPE 3"/>
    <property type="match status" value="1"/>
</dbReference>
<evidence type="ECO:0000313" key="3">
    <source>
        <dbReference type="Proteomes" id="UP000230729"/>
    </source>
</evidence>
<dbReference type="SUPFAM" id="SSF56784">
    <property type="entry name" value="HAD-like"/>
    <property type="match status" value="1"/>
</dbReference>
<dbReference type="AlphaFoldDB" id="A0A2G9ZLK5"/>
<dbReference type="GO" id="GO:0005829">
    <property type="term" value="C:cytosol"/>
    <property type="evidence" value="ECO:0007669"/>
    <property type="project" value="TreeGrafter"/>
</dbReference>
<protein>
    <recommendedName>
        <fullName evidence="1">Sucrose phosphatase-like domain-containing protein</fullName>
    </recommendedName>
</protein>
<proteinExistence type="predicted"/>
<evidence type="ECO:0000313" key="2">
    <source>
        <dbReference type="EMBL" id="PIP34055.1"/>
    </source>
</evidence>
<dbReference type="Gene3D" id="3.40.50.1000">
    <property type="entry name" value="HAD superfamily/HAD-like"/>
    <property type="match status" value="2"/>
</dbReference>
<organism evidence="2 3">
    <name type="scientific">Candidatus Falkowbacteria bacterium CG23_combo_of_CG06-09_8_20_14_all_49_15</name>
    <dbReference type="NCBI Taxonomy" id="1974572"/>
    <lineage>
        <taxon>Bacteria</taxon>
        <taxon>Candidatus Falkowiibacteriota</taxon>
    </lineage>
</organism>
<accession>A0A2G9ZLK5</accession>
<evidence type="ECO:0000259" key="1">
    <source>
        <dbReference type="Pfam" id="PF05116"/>
    </source>
</evidence>
<name>A0A2G9ZLK5_9BACT</name>
<dbReference type="Pfam" id="PF05116">
    <property type="entry name" value="S6PP"/>
    <property type="match status" value="1"/>
</dbReference>
<comment type="caution">
    <text evidence="2">The sequence shown here is derived from an EMBL/GenBank/DDBJ whole genome shotgun (WGS) entry which is preliminary data.</text>
</comment>
<dbReference type="Proteomes" id="UP000230729">
    <property type="component" value="Unassembled WGS sequence"/>
</dbReference>
<dbReference type="InterPro" id="IPR023214">
    <property type="entry name" value="HAD_sf"/>
</dbReference>
<dbReference type="GO" id="GO:0000287">
    <property type="term" value="F:magnesium ion binding"/>
    <property type="evidence" value="ECO:0007669"/>
    <property type="project" value="TreeGrafter"/>
</dbReference>
<reference evidence="2 3" key="1">
    <citation type="submission" date="2017-09" db="EMBL/GenBank/DDBJ databases">
        <title>Depth-based differentiation of microbial function through sediment-hosted aquifers and enrichment of novel symbionts in the deep terrestrial subsurface.</title>
        <authorList>
            <person name="Probst A.J."/>
            <person name="Ladd B."/>
            <person name="Jarett J.K."/>
            <person name="Geller-Mcgrath D.E."/>
            <person name="Sieber C.M."/>
            <person name="Emerson J.B."/>
            <person name="Anantharaman K."/>
            <person name="Thomas B.C."/>
            <person name="Malmstrom R."/>
            <person name="Stieglmeier M."/>
            <person name="Klingl A."/>
            <person name="Woyke T."/>
            <person name="Ryan C.M."/>
            <person name="Banfield J.F."/>
        </authorList>
    </citation>
    <scope>NUCLEOTIDE SEQUENCE [LARGE SCALE GENOMIC DNA]</scope>
    <source>
        <strain evidence="2">CG23_combo_of_CG06-09_8_20_14_all_49_15</strain>
    </source>
</reference>
<dbReference type="EMBL" id="PCSD01000023">
    <property type="protein sequence ID" value="PIP34055.1"/>
    <property type="molecule type" value="Genomic_DNA"/>
</dbReference>
<gene>
    <name evidence="2" type="ORF">COX22_01095</name>
</gene>
<dbReference type="InterPro" id="IPR006380">
    <property type="entry name" value="SPP-like_dom"/>
</dbReference>
<dbReference type="GO" id="GO:0016791">
    <property type="term" value="F:phosphatase activity"/>
    <property type="evidence" value="ECO:0007669"/>
    <property type="project" value="TreeGrafter"/>
</dbReference>
<feature type="domain" description="Sucrose phosphatase-like" evidence="1">
    <location>
        <begin position="161"/>
        <end position="256"/>
    </location>
</feature>